<evidence type="ECO:0000256" key="1">
    <source>
        <dbReference type="SAM" id="Phobius"/>
    </source>
</evidence>
<comment type="caution">
    <text evidence="2">The sequence shown here is derived from an EMBL/GenBank/DDBJ whole genome shotgun (WGS) entry which is preliminary data.</text>
</comment>
<gene>
    <name evidence="2" type="ORF">UH38_13340</name>
</gene>
<accession>A0A0D8ZSE8</accession>
<protein>
    <submittedName>
        <fullName evidence="2">Uncharacterized protein</fullName>
    </submittedName>
</protein>
<evidence type="ECO:0000313" key="3">
    <source>
        <dbReference type="Proteomes" id="UP000032452"/>
    </source>
</evidence>
<keyword evidence="1" id="KW-1133">Transmembrane helix</keyword>
<sequence>MPITLKLAKCDLVLPMMEQIFLANGVQQFHADFIFGWNTYFLVYANVLVSYGAMFSLSNHPSL</sequence>
<proteinExistence type="predicted"/>
<dbReference type="Proteomes" id="UP000032452">
    <property type="component" value="Unassembled WGS sequence"/>
</dbReference>
<reference evidence="2 3" key="1">
    <citation type="submission" date="2015-02" db="EMBL/GenBank/DDBJ databases">
        <title>Draft genome of a novel marine cyanobacterium (Chroococcales) isolated from South Atlantic Ocean.</title>
        <authorList>
            <person name="Rigonato J."/>
            <person name="Alvarenga D.O."/>
            <person name="Branco L.H."/>
            <person name="Varani A.M."/>
            <person name="Brandini F.P."/>
            <person name="Fiore M.F."/>
        </authorList>
    </citation>
    <scope>NUCLEOTIDE SEQUENCE [LARGE SCALE GENOMIC DNA]</scope>
    <source>
        <strain evidence="2 3">CENA595</strain>
    </source>
</reference>
<feature type="transmembrane region" description="Helical" evidence="1">
    <location>
        <begin position="37"/>
        <end position="57"/>
    </location>
</feature>
<dbReference type="EMBL" id="JYON01000013">
    <property type="protein sequence ID" value="KJH71267.1"/>
    <property type="molecule type" value="Genomic_DNA"/>
</dbReference>
<keyword evidence="3" id="KW-1185">Reference proteome</keyword>
<evidence type="ECO:0000313" key="2">
    <source>
        <dbReference type="EMBL" id="KJH71267.1"/>
    </source>
</evidence>
<dbReference type="STRING" id="1618023.UH38_13340"/>
<dbReference type="AlphaFoldDB" id="A0A0D8ZSE8"/>
<organism evidence="2 3">
    <name type="scientific">Aliterella atlantica CENA595</name>
    <dbReference type="NCBI Taxonomy" id="1618023"/>
    <lineage>
        <taxon>Bacteria</taxon>
        <taxon>Bacillati</taxon>
        <taxon>Cyanobacteriota</taxon>
        <taxon>Cyanophyceae</taxon>
        <taxon>Chroococcidiopsidales</taxon>
        <taxon>Aliterellaceae</taxon>
        <taxon>Aliterella</taxon>
    </lineage>
</organism>
<name>A0A0D8ZSE8_9CYAN</name>
<keyword evidence="1" id="KW-0472">Membrane</keyword>
<keyword evidence="1" id="KW-0812">Transmembrane</keyword>